<dbReference type="PANTHER" id="PTHR42745:SF1">
    <property type="entry name" value="ARABINOSE 5-PHOSPHATE ISOMERASE KDSD"/>
    <property type="match status" value="1"/>
</dbReference>
<comment type="caution">
    <text evidence="3">The sequence shown here is derived from an EMBL/GenBank/DDBJ whole genome shotgun (WGS) entry which is preliminary data.</text>
</comment>
<evidence type="ECO:0000313" key="4">
    <source>
        <dbReference type="Proteomes" id="UP000287853"/>
    </source>
</evidence>
<dbReference type="Proteomes" id="UP000287853">
    <property type="component" value="Unassembled WGS sequence"/>
</dbReference>
<dbReference type="PROSITE" id="PS51371">
    <property type="entry name" value="CBS"/>
    <property type="match status" value="2"/>
</dbReference>
<dbReference type="InterPro" id="IPR050986">
    <property type="entry name" value="GutQ/KpsF_isomerases"/>
</dbReference>
<name>A0A3S3SHR7_9BACT</name>
<feature type="domain" description="CBS" evidence="2">
    <location>
        <begin position="80"/>
        <end position="136"/>
    </location>
</feature>
<dbReference type="SUPFAM" id="SSF54631">
    <property type="entry name" value="CBS-domain pair"/>
    <property type="match status" value="1"/>
</dbReference>
<feature type="domain" description="CBS" evidence="2">
    <location>
        <begin position="1"/>
        <end position="59"/>
    </location>
</feature>
<accession>A0A3S3SHR7</accession>
<keyword evidence="3" id="KW-0413">Isomerase</keyword>
<dbReference type="InterPro" id="IPR000644">
    <property type="entry name" value="CBS_dom"/>
</dbReference>
<organism evidence="3 4">
    <name type="scientific">Candidatus Electrothrix aarhusensis</name>
    <dbReference type="NCBI Taxonomy" id="1859131"/>
    <lineage>
        <taxon>Bacteria</taxon>
        <taxon>Pseudomonadati</taxon>
        <taxon>Thermodesulfobacteriota</taxon>
        <taxon>Desulfobulbia</taxon>
        <taxon>Desulfobulbales</taxon>
        <taxon>Desulfobulbaceae</taxon>
        <taxon>Candidatus Electrothrix</taxon>
    </lineage>
</organism>
<dbReference type="EC" id="5.3.1.13" evidence="3"/>
<dbReference type="SMART" id="SM00116">
    <property type="entry name" value="CBS"/>
    <property type="match status" value="2"/>
</dbReference>
<evidence type="ECO:0000256" key="1">
    <source>
        <dbReference type="PROSITE-ProRule" id="PRU00703"/>
    </source>
</evidence>
<gene>
    <name evidence="3" type="ORF">H206_03216</name>
</gene>
<dbReference type="InterPro" id="IPR046342">
    <property type="entry name" value="CBS_dom_sf"/>
</dbReference>
<evidence type="ECO:0000259" key="2">
    <source>
        <dbReference type="PROSITE" id="PS51371"/>
    </source>
</evidence>
<evidence type="ECO:0000313" key="3">
    <source>
        <dbReference type="EMBL" id="RWX42926.1"/>
    </source>
</evidence>
<dbReference type="PANTHER" id="PTHR42745">
    <property type="match status" value="1"/>
</dbReference>
<dbReference type="Gene3D" id="3.10.580.10">
    <property type="entry name" value="CBS-domain"/>
    <property type="match status" value="1"/>
</dbReference>
<dbReference type="Pfam" id="PF00571">
    <property type="entry name" value="CBS"/>
    <property type="match status" value="2"/>
</dbReference>
<sequence>MLTSDKVPLIRQEETLKQAVAELNKKNIGAVLVVKESHKLCGIITDGDIRRHLLEEKWLGGEASGVGRSEESRKQITEIMTPHPVTISGELMAADALSLMQSKDITVLAVVDEDHKVEGILHLHDLLGKGEFRFLI</sequence>
<reference evidence="3 4" key="1">
    <citation type="submission" date="2017-01" db="EMBL/GenBank/DDBJ databases">
        <title>The cable genome- insights into the physiology and evolution of filamentous bacteria capable of sulfide oxidation via long distance electron transfer.</title>
        <authorList>
            <person name="Schreiber L."/>
            <person name="Bjerg J.T."/>
            <person name="Boggild A."/>
            <person name="Van De Vossenberg J."/>
            <person name="Meysman F."/>
            <person name="Nielsen L.P."/>
            <person name="Schramm A."/>
            <person name="Kjeldsen K.U."/>
        </authorList>
    </citation>
    <scope>NUCLEOTIDE SEQUENCE [LARGE SCALE GENOMIC DNA]</scope>
    <source>
        <strain evidence="3">MCF</strain>
    </source>
</reference>
<protein>
    <submittedName>
        <fullName evidence="3">CBS domain-containing protein</fullName>
        <ecNumber evidence="3">5.3.1.13</ecNumber>
    </submittedName>
</protein>
<dbReference type="GO" id="GO:0019146">
    <property type="term" value="F:arabinose-5-phosphate isomerase activity"/>
    <property type="evidence" value="ECO:0007669"/>
    <property type="project" value="UniProtKB-EC"/>
</dbReference>
<dbReference type="EMBL" id="MTKO01000137">
    <property type="protein sequence ID" value="RWX42926.1"/>
    <property type="molecule type" value="Genomic_DNA"/>
</dbReference>
<dbReference type="CDD" id="cd04604">
    <property type="entry name" value="CBS_pair_SIS_assoc"/>
    <property type="match status" value="1"/>
</dbReference>
<dbReference type="AlphaFoldDB" id="A0A3S3SHR7"/>
<proteinExistence type="predicted"/>
<keyword evidence="1" id="KW-0129">CBS domain</keyword>
<keyword evidence="4" id="KW-1185">Reference proteome</keyword>